<protein>
    <recommendedName>
        <fullName evidence="4">Secreted protein</fullName>
    </recommendedName>
</protein>
<evidence type="ECO:0000256" key="1">
    <source>
        <dbReference type="SAM" id="SignalP"/>
    </source>
</evidence>
<keyword evidence="3" id="KW-1185">Reference proteome</keyword>
<evidence type="ECO:0008006" key="4">
    <source>
        <dbReference type="Google" id="ProtNLM"/>
    </source>
</evidence>
<dbReference type="EMBL" id="JARKIB010000324">
    <property type="protein sequence ID" value="KAJ7714504.1"/>
    <property type="molecule type" value="Genomic_DNA"/>
</dbReference>
<dbReference type="AlphaFoldDB" id="A0AAD7H8M9"/>
<feature type="chain" id="PRO_5042135321" description="Secreted protein" evidence="1">
    <location>
        <begin position="22"/>
        <end position="81"/>
    </location>
</feature>
<gene>
    <name evidence="2" type="ORF">B0H16DRAFT_523504</name>
</gene>
<reference evidence="2" key="1">
    <citation type="submission" date="2023-03" db="EMBL/GenBank/DDBJ databases">
        <title>Massive genome expansion in bonnet fungi (Mycena s.s.) driven by repeated elements and novel gene families across ecological guilds.</title>
        <authorList>
            <consortium name="Lawrence Berkeley National Laboratory"/>
            <person name="Harder C.B."/>
            <person name="Miyauchi S."/>
            <person name="Viragh M."/>
            <person name="Kuo A."/>
            <person name="Thoen E."/>
            <person name="Andreopoulos B."/>
            <person name="Lu D."/>
            <person name="Skrede I."/>
            <person name="Drula E."/>
            <person name="Henrissat B."/>
            <person name="Morin E."/>
            <person name="Kohler A."/>
            <person name="Barry K."/>
            <person name="LaButti K."/>
            <person name="Morin E."/>
            <person name="Salamov A."/>
            <person name="Lipzen A."/>
            <person name="Mereny Z."/>
            <person name="Hegedus B."/>
            <person name="Baldrian P."/>
            <person name="Stursova M."/>
            <person name="Weitz H."/>
            <person name="Taylor A."/>
            <person name="Grigoriev I.V."/>
            <person name="Nagy L.G."/>
            <person name="Martin F."/>
            <person name="Kauserud H."/>
        </authorList>
    </citation>
    <scope>NUCLEOTIDE SEQUENCE</scope>
    <source>
        <strain evidence="2">CBHHK182m</strain>
    </source>
</reference>
<accession>A0AAD7H8M9</accession>
<comment type="caution">
    <text evidence="2">The sequence shown here is derived from an EMBL/GenBank/DDBJ whole genome shotgun (WGS) entry which is preliminary data.</text>
</comment>
<keyword evidence="1" id="KW-0732">Signal</keyword>
<evidence type="ECO:0000313" key="3">
    <source>
        <dbReference type="Proteomes" id="UP001215598"/>
    </source>
</evidence>
<sequence>MFHRRRLVVSFAVQLQLPTRASPLNAGESECPWGSSFAGNPAKDGVILPSLLNVAASRSKPLDVFQSKIHTRQYVGRENMM</sequence>
<evidence type="ECO:0000313" key="2">
    <source>
        <dbReference type="EMBL" id="KAJ7714504.1"/>
    </source>
</evidence>
<organism evidence="2 3">
    <name type="scientific">Mycena metata</name>
    <dbReference type="NCBI Taxonomy" id="1033252"/>
    <lineage>
        <taxon>Eukaryota</taxon>
        <taxon>Fungi</taxon>
        <taxon>Dikarya</taxon>
        <taxon>Basidiomycota</taxon>
        <taxon>Agaricomycotina</taxon>
        <taxon>Agaricomycetes</taxon>
        <taxon>Agaricomycetidae</taxon>
        <taxon>Agaricales</taxon>
        <taxon>Marasmiineae</taxon>
        <taxon>Mycenaceae</taxon>
        <taxon>Mycena</taxon>
    </lineage>
</organism>
<feature type="signal peptide" evidence="1">
    <location>
        <begin position="1"/>
        <end position="21"/>
    </location>
</feature>
<dbReference type="Proteomes" id="UP001215598">
    <property type="component" value="Unassembled WGS sequence"/>
</dbReference>
<name>A0AAD7H8M9_9AGAR</name>
<proteinExistence type="predicted"/>